<reference evidence="3" key="1">
    <citation type="journal article" date="2012" name="Acta Crystallogr. D">
        <title>The structure of a Xanthomonas general stress protein involved in citrus canker reveals its flavin-binding property.</title>
        <authorList>
            <person name="Hilario E."/>
            <person name="Li Y."/>
            <person name="Niks D."/>
            <person name="Fan L."/>
        </authorList>
    </citation>
    <scope>NUCLEOTIDE SEQUENCE</scope>
</reference>
<dbReference type="SUPFAM" id="SSF50475">
    <property type="entry name" value="FMN-binding split barrel"/>
    <property type="match status" value="1"/>
</dbReference>
<sequence>MTDSQQEFWNRISGERALMLTTIGTDGRPSSRPMTLVQKDFDGTLWFFTSLRAPFVADIELNPQVGVTIADRAHDLWVSMRGEARISGDRARMELLWQPMVAAWFPDGLDDPDIALVEIALDDAEYWDVKESKLTQVFKMATAAMRHERPRLGEHGHLQL</sequence>
<dbReference type="OrthoDB" id="1432662at2"/>
<proteinExistence type="predicted"/>
<dbReference type="InterPro" id="IPR052917">
    <property type="entry name" value="Stress-Dev_Protein"/>
</dbReference>
<reference evidence="3" key="2">
    <citation type="submission" date="2025-08" db="UniProtKB">
        <authorList>
            <consortium name="RefSeq"/>
        </authorList>
    </citation>
    <scope>IDENTIFICATION</scope>
</reference>
<dbReference type="InterPro" id="IPR012349">
    <property type="entry name" value="Split_barrel_FMN-bd"/>
</dbReference>
<feature type="domain" description="General stress protein FMN-binding split barrel" evidence="1">
    <location>
        <begin position="3"/>
        <end position="149"/>
    </location>
</feature>
<dbReference type="Gene3D" id="2.30.110.10">
    <property type="entry name" value="Electron Transport, Fmn-binding Protein, Chain A"/>
    <property type="match status" value="1"/>
</dbReference>
<accession>A0A8B6X1E0</accession>
<dbReference type="PANTHER" id="PTHR34818:SF1">
    <property type="entry name" value="PROTEIN BLI-3"/>
    <property type="match status" value="1"/>
</dbReference>
<evidence type="ECO:0000313" key="3">
    <source>
        <dbReference type="RefSeq" id="WP_028310198.1"/>
    </source>
</evidence>
<dbReference type="AlphaFoldDB" id="A0A8B6X1E0"/>
<evidence type="ECO:0000313" key="2">
    <source>
        <dbReference type="Proteomes" id="UP000675920"/>
    </source>
</evidence>
<dbReference type="Pfam" id="PF16242">
    <property type="entry name" value="Pyrid_ox_like"/>
    <property type="match status" value="1"/>
</dbReference>
<dbReference type="InterPro" id="IPR038725">
    <property type="entry name" value="YdaG_split_barrel_FMN-bd"/>
</dbReference>
<organism evidence="2 3">
    <name type="scientific">Derxia gummosa DSM 723</name>
    <dbReference type="NCBI Taxonomy" id="1121388"/>
    <lineage>
        <taxon>Bacteria</taxon>
        <taxon>Pseudomonadati</taxon>
        <taxon>Pseudomonadota</taxon>
        <taxon>Betaproteobacteria</taxon>
        <taxon>Burkholderiales</taxon>
        <taxon>Alcaligenaceae</taxon>
        <taxon>Derxia</taxon>
    </lineage>
</organism>
<dbReference type="RefSeq" id="WP_028310198.1">
    <property type="nucleotide sequence ID" value="NZ_AXWS01000007.1"/>
</dbReference>
<dbReference type="Proteomes" id="UP000675920">
    <property type="component" value="Unplaced"/>
</dbReference>
<evidence type="ECO:0000259" key="1">
    <source>
        <dbReference type="Pfam" id="PF16242"/>
    </source>
</evidence>
<keyword evidence="2" id="KW-1185">Reference proteome</keyword>
<dbReference type="PANTHER" id="PTHR34818">
    <property type="entry name" value="PROTEIN BLI-3"/>
    <property type="match status" value="1"/>
</dbReference>
<name>A0A8B6X1E0_9BURK</name>
<protein>
    <submittedName>
        <fullName evidence="3">Pyridoxamine 5'-phosphate oxidase family protein</fullName>
    </submittedName>
</protein>